<dbReference type="Pfam" id="PF04403">
    <property type="entry name" value="PqiA"/>
    <property type="match status" value="1"/>
</dbReference>
<feature type="transmembrane region" description="Helical" evidence="1">
    <location>
        <begin position="53"/>
        <end position="74"/>
    </location>
</feature>
<comment type="caution">
    <text evidence="2">The sequence shown here is derived from an EMBL/GenBank/DDBJ whole genome shotgun (WGS) entry which is preliminary data.</text>
</comment>
<evidence type="ECO:0000313" key="2">
    <source>
        <dbReference type="EMBL" id="PRY93306.1"/>
    </source>
</evidence>
<accession>A0A2T0X2X7</accession>
<dbReference type="EMBL" id="PVTT01000002">
    <property type="protein sequence ID" value="PRY93306.1"/>
    <property type="molecule type" value="Genomic_DNA"/>
</dbReference>
<evidence type="ECO:0000313" key="3">
    <source>
        <dbReference type="Proteomes" id="UP000238801"/>
    </source>
</evidence>
<organism evidence="2 3">
    <name type="scientific">Hasllibacter halocynthiae</name>
    <dbReference type="NCBI Taxonomy" id="595589"/>
    <lineage>
        <taxon>Bacteria</taxon>
        <taxon>Pseudomonadati</taxon>
        <taxon>Pseudomonadota</taxon>
        <taxon>Alphaproteobacteria</taxon>
        <taxon>Rhodobacterales</taxon>
        <taxon>Roseobacteraceae</taxon>
        <taxon>Hasllibacter</taxon>
    </lineage>
</organism>
<gene>
    <name evidence="2" type="ORF">BCF33_2173</name>
</gene>
<protein>
    <submittedName>
        <fullName evidence="2">Paraquat-inducible protein A</fullName>
    </submittedName>
</protein>
<dbReference type="AlphaFoldDB" id="A0A2T0X2X7"/>
<keyword evidence="1" id="KW-0472">Membrane</keyword>
<name>A0A2T0X2X7_9RHOB</name>
<evidence type="ECO:0000256" key="1">
    <source>
        <dbReference type="SAM" id="Phobius"/>
    </source>
</evidence>
<dbReference type="InterPro" id="IPR007498">
    <property type="entry name" value="PqiA-like"/>
</dbReference>
<keyword evidence="1" id="KW-0812">Transmembrane</keyword>
<feature type="transmembrane region" description="Helical" evidence="1">
    <location>
        <begin position="118"/>
        <end position="137"/>
    </location>
</feature>
<feature type="transmembrane region" description="Helical" evidence="1">
    <location>
        <begin position="86"/>
        <end position="112"/>
    </location>
</feature>
<reference evidence="2 3" key="1">
    <citation type="submission" date="2018-03" db="EMBL/GenBank/DDBJ databases">
        <title>Genomic Encyclopedia of Archaeal and Bacterial Type Strains, Phase II (KMG-II): from individual species to whole genera.</title>
        <authorList>
            <person name="Goeker M."/>
        </authorList>
    </citation>
    <scope>NUCLEOTIDE SEQUENCE [LARGE SCALE GENOMIC DNA]</scope>
    <source>
        <strain evidence="2 3">DSM 29318</strain>
    </source>
</reference>
<sequence>MDMPAPPDPRGLVVCPRCDALHHAPSLKAGGRADCARCGTVLEAPRRISVAEVLALSATVGVLMLGALFLPFLSISSMGLRNDSSIIDAALAFSTGLQTPLVLTVLASIVLLPLARVALLWWAMAPLAFGGAPLPGARAALALDEDLKPWAMAEIFVVGVAVALVKIADLASLTIGPAFWMLICAVLVGTLQEALTDRSALWRELEVARTRARASA</sequence>
<keyword evidence="3" id="KW-1185">Reference proteome</keyword>
<proteinExistence type="predicted"/>
<feature type="transmembrane region" description="Helical" evidence="1">
    <location>
        <begin position="174"/>
        <end position="195"/>
    </location>
</feature>
<keyword evidence="1" id="KW-1133">Transmembrane helix</keyword>
<dbReference type="Proteomes" id="UP000238801">
    <property type="component" value="Unassembled WGS sequence"/>
</dbReference>